<evidence type="ECO:0000313" key="3">
    <source>
        <dbReference type="Proteomes" id="UP000606194"/>
    </source>
</evidence>
<dbReference type="Proteomes" id="UP000606194">
    <property type="component" value="Unassembled WGS sequence"/>
</dbReference>
<reference evidence="2" key="1">
    <citation type="journal article" date="2014" name="Int. J. Syst. Evol. Microbiol.">
        <title>Complete genome sequence of Corynebacterium casei LMG S-19264T (=DSM 44701T), isolated from a smear-ripened cheese.</title>
        <authorList>
            <consortium name="US DOE Joint Genome Institute (JGI-PGF)"/>
            <person name="Walter F."/>
            <person name="Albersmeier A."/>
            <person name="Kalinowski J."/>
            <person name="Ruckert C."/>
        </authorList>
    </citation>
    <scope>NUCLEOTIDE SEQUENCE</scope>
    <source>
        <strain evidence="2">JCM 4386</strain>
    </source>
</reference>
<dbReference type="AlphaFoldDB" id="A0A918GEZ5"/>
<evidence type="ECO:0000313" key="2">
    <source>
        <dbReference type="EMBL" id="GGS32323.1"/>
    </source>
</evidence>
<gene>
    <name evidence="2" type="ORF">GCM10010269_83190</name>
</gene>
<keyword evidence="3" id="KW-1185">Reference proteome</keyword>
<protein>
    <submittedName>
        <fullName evidence="2">Uncharacterized protein</fullName>
    </submittedName>
</protein>
<name>A0A918GEZ5_9ACTN</name>
<proteinExistence type="predicted"/>
<dbReference type="EMBL" id="BMTL01000084">
    <property type="protein sequence ID" value="GGS32323.1"/>
    <property type="molecule type" value="Genomic_DNA"/>
</dbReference>
<evidence type="ECO:0000256" key="1">
    <source>
        <dbReference type="SAM" id="MobiDB-lite"/>
    </source>
</evidence>
<feature type="region of interest" description="Disordered" evidence="1">
    <location>
        <begin position="70"/>
        <end position="102"/>
    </location>
</feature>
<accession>A0A918GEZ5</accession>
<reference evidence="2" key="2">
    <citation type="submission" date="2020-09" db="EMBL/GenBank/DDBJ databases">
        <authorList>
            <person name="Sun Q."/>
            <person name="Ohkuma M."/>
        </authorList>
    </citation>
    <scope>NUCLEOTIDE SEQUENCE</scope>
    <source>
        <strain evidence="2">JCM 4386</strain>
    </source>
</reference>
<comment type="caution">
    <text evidence="2">The sequence shown here is derived from an EMBL/GenBank/DDBJ whole genome shotgun (WGS) entry which is preliminary data.</text>
</comment>
<sequence length="102" mass="10700">MITGVLSPEEEATVHAAADPTLQVDMYYKGKKIDPAGGWEGAQICAEVDEDGTMECFDNDTEANSRLASVAPTKEARQGAASALTGQASTGQVKQPNELRAS</sequence>
<organism evidence="2 3">
    <name type="scientific">Streptomyces humidus</name>
    <dbReference type="NCBI Taxonomy" id="52259"/>
    <lineage>
        <taxon>Bacteria</taxon>
        <taxon>Bacillati</taxon>
        <taxon>Actinomycetota</taxon>
        <taxon>Actinomycetes</taxon>
        <taxon>Kitasatosporales</taxon>
        <taxon>Streptomycetaceae</taxon>
        <taxon>Streptomyces</taxon>
    </lineage>
</organism>
<feature type="compositionally biased region" description="Polar residues" evidence="1">
    <location>
        <begin position="84"/>
        <end position="95"/>
    </location>
</feature>
<dbReference type="RefSeq" id="WP_190154521.1">
    <property type="nucleotide sequence ID" value="NZ_BMTL01000084.1"/>
</dbReference>